<dbReference type="HOGENOM" id="CLU_024625_0_1_0"/>
<dbReference type="OrthoDB" id="197257at2"/>
<name>Q01WV8_SOLUE</name>
<dbReference type="PANTHER" id="PTHR40269">
    <property type="entry name" value="OUTER MEMBRANE PROTEIN-RELATED"/>
    <property type="match status" value="1"/>
</dbReference>
<feature type="region of interest" description="Disordered" evidence="1">
    <location>
        <begin position="302"/>
        <end position="383"/>
    </location>
</feature>
<feature type="compositionally biased region" description="Gly residues" evidence="1">
    <location>
        <begin position="369"/>
        <end position="383"/>
    </location>
</feature>
<dbReference type="eggNOG" id="COG3064">
    <property type="taxonomic scope" value="Bacteria"/>
</dbReference>
<keyword evidence="2" id="KW-0732">Signal</keyword>
<evidence type="ECO:0000256" key="1">
    <source>
        <dbReference type="SAM" id="MobiDB-lite"/>
    </source>
</evidence>
<evidence type="ECO:0008006" key="4">
    <source>
        <dbReference type="Google" id="ProtNLM"/>
    </source>
</evidence>
<reference evidence="3" key="1">
    <citation type="submission" date="2006-10" db="EMBL/GenBank/DDBJ databases">
        <title>Complete sequence of Solibacter usitatus Ellin6076.</title>
        <authorList>
            <consortium name="US DOE Joint Genome Institute"/>
            <person name="Copeland A."/>
            <person name="Lucas S."/>
            <person name="Lapidus A."/>
            <person name="Barry K."/>
            <person name="Detter J.C."/>
            <person name="Glavina del Rio T."/>
            <person name="Hammon N."/>
            <person name="Israni S."/>
            <person name="Dalin E."/>
            <person name="Tice H."/>
            <person name="Pitluck S."/>
            <person name="Thompson L.S."/>
            <person name="Brettin T."/>
            <person name="Bruce D."/>
            <person name="Han C."/>
            <person name="Tapia R."/>
            <person name="Gilna P."/>
            <person name="Schmutz J."/>
            <person name="Larimer F."/>
            <person name="Land M."/>
            <person name="Hauser L."/>
            <person name="Kyrpides N."/>
            <person name="Mikhailova N."/>
            <person name="Janssen P.H."/>
            <person name="Kuske C.R."/>
            <person name="Richardson P."/>
        </authorList>
    </citation>
    <scope>NUCLEOTIDE SEQUENCE</scope>
    <source>
        <strain evidence="3">Ellin6076</strain>
    </source>
</reference>
<feature type="signal peptide" evidence="2">
    <location>
        <begin position="1"/>
        <end position="24"/>
    </location>
</feature>
<dbReference type="InParanoid" id="Q01WV8"/>
<dbReference type="InterPro" id="IPR021728">
    <property type="entry name" value="DUF3300"/>
</dbReference>
<dbReference type="STRING" id="234267.Acid_4898"/>
<feature type="chain" id="PRO_5004163557" description="DUF3300 domain-containing protein" evidence="2">
    <location>
        <begin position="25"/>
        <end position="383"/>
    </location>
</feature>
<organism evidence="3">
    <name type="scientific">Solibacter usitatus (strain Ellin6076)</name>
    <dbReference type="NCBI Taxonomy" id="234267"/>
    <lineage>
        <taxon>Bacteria</taxon>
        <taxon>Pseudomonadati</taxon>
        <taxon>Acidobacteriota</taxon>
        <taxon>Terriglobia</taxon>
        <taxon>Bryobacterales</taxon>
        <taxon>Solibacteraceae</taxon>
        <taxon>Candidatus Solibacter</taxon>
    </lineage>
</organism>
<dbReference type="PANTHER" id="PTHR40269:SF1">
    <property type="entry name" value="OUTER MEMBRANE PROTEIN"/>
    <property type="match status" value="1"/>
</dbReference>
<accession>Q01WV8</accession>
<proteinExistence type="predicted"/>
<dbReference type="FunCoup" id="Q01WV8">
    <property type="interactions" value="48"/>
</dbReference>
<evidence type="ECO:0000256" key="2">
    <source>
        <dbReference type="SAM" id="SignalP"/>
    </source>
</evidence>
<sequence precursor="true">MRATRATTILCVAILIAPHTFTFAQQQPQITEAQDQSQQSLTPGQLDSLIAPIALYPDPILSQVLVASTYPLEIVEAARWLKEHSTLKGKELTDAAATQTWDASVQTLVMLPDVLSRLNQDVSWTSELGNAFLAQQQDVMDAIQRLRQKASAAGALQSTPQQTVTTTTANDQPVIVIEPANPEVVYVPQYDPAVIWGPAPDYYPYPSLYYPTGDLSFGAGMAVGAIWGGGWNNWGWGFGWGHNNVVVNNNFINNNRFNRVNVANGNSWIHNPAHRAGVPYADRNIANRYQGVAAHPVARPTVGQTEQRLDKIPSQGGAARISPGNIGQGGGDRIGNRSVERPAASPGAFGGMDQGGARTMMNSNRGSASRGGGGAVRGGGRRR</sequence>
<dbReference type="AlphaFoldDB" id="Q01WV8"/>
<dbReference type="KEGG" id="sus:Acid_4898"/>
<gene>
    <name evidence="3" type="ordered locus">Acid_4898</name>
</gene>
<dbReference type="Pfam" id="PF11737">
    <property type="entry name" value="DUF3300"/>
    <property type="match status" value="1"/>
</dbReference>
<evidence type="ECO:0000313" key="3">
    <source>
        <dbReference type="EMBL" id="ABJ85857.1"/>
    </source>
</evidence>
<dbReference type="EMBL" id="CP000473">
    <property type="protein sequence ID" value="ABJ85857.1"/>
    <property type="molecule type" value="Genomic_DNA"/>
</dbReference>
<protein>
    <recommendedName>
        <fullName evidence="4">DUF3300 domain-containing protein</fullName>
    </recommendedName>
</protein>